<organism evidence="4 5">
    <name type="scientific">Paracraurococcus lichenis</name>
    <dbReference type="NCBI Taxonomy" id="3064888"/>
    <lineage>
        <taxon>Bacteria</taxon>
        <taxon>Pseudomonadati</taxon>
        <taxon>Pseudomonadota</taxon>
        <taxon>Alphaproteobacteria</taxon>
        <taxon>Acetobacterales</taxon>
        <taxon>Roseomonadaceae</taxon>
        <taxon>Paracraurococcus</taxon>
    </lineage>
</organism>
<dbReference type="NCBIfam" id="TIGR01444">
    <property type="entry name" value="fkbM_fam"/>
    <property type="match status" value="1"/>
</dbReference>
<dbReference type="InterPro" id="IPR052514">
    <property type="entry name" value="SAM-dependent_MTase"/>
</dbReference>
<keyword evidence="4" id="KW-0489">Methyltransferase</keyword>
<dbReference type="SUPFAM" id="SSF53335">
    <property type="entry name" value="S-adenosyl-L-methionine-dependent methyltransferases"/>
    <property type="match status" value="1"/>
</dbReference>
<keyword evidence="5" id="KW-1185">Reference proteome</keyword>
<gene>
    <name evidence="4" type="ORF">Q7A36_27165</name>
</gene>
<dbReference type="CDD" id="cd02440">
    <property type="entry name" value="AdoMet_MTases"/>
    <property type="match status" value="1"/>
</dbReference>
<dbReference type="Gene3D" id="3.40.50.150">
    <property type="entry name" value="Vaccinia Virus protein VP39"/>
    <property type="match status" value="1"/>
</dbReference>
<sequence>MPQGSSTSAPRSRTGLRARLAALTRPRPPGLRLLPVARLATGARVPTEAAIRAMAGATPVAGNLLLCRVLGRYKMLAEAGDLTLAPHLALDGFWEWWTTSFLARTLRPGESVVDAGACTGYFTLLAAELVGPAGRVLALEPNPQSAALLRRNVALNGFADRVTVEEAALAPSGGRLLRLVVPPNSPMDAQLLKQDLAPGAGPRPLDGRATLLVRGRTLDELPGLQPDLVRLDVGEALEAAWDGMQRLLEERPAMRLLVVFDPARVAQPAAFLDRVAARFPLRRLDPEGRPRDCAPAELLAGGTTTLWLARDRAG</sequence>
<accession>A0ABT9E7A8</accession>
<dbReference type="PANTHER" id="PTHR34203:SF13">
    <property type="entry name" value="EXPRESSED PROTEIN"/>
    <property type="match status" value="1"/>
</dbReference>
<evidence type="ECO:0000256" key="2">
    <source>
        <dbReference type="ARBA" id="ARBA00022691"/>
    </source>
</evidence>
<name>A0ABT9E7A8_9PROT</name>
<dbReference type="EMBL" id="JAUTWS010000039">
    <property type="protein sequence ID" value="MDO9712053.1"/>
    <property type="molecule type" value="Genomic_DNA"/>
</dbReference>
<dbReference type="Pfam" id="PF02475">
    <property type="entry name" value="TRM5-TYW2_MTfase"/>
    <property type="match status" value="1"/>
</dbReference>
<evidence type="ECO:0000313" key="5">
    <source>
        <dbReference type="Proteomes" id="UP001243009"/>
    </source>
</evidence>
<protein>
    <submittedName>
        <fullName evidence="4">FkbM family methyltransferase</fullName>
    </submittedName>
</protein>
<dbReference type="GO" id="GO:0008168">
    <property type="term" value="F:methyltransferase activity"/>
    <property type="evidence" value="ECO:0007669"/>
    <property type="project" value="UniProtKB-KW"/>
</dbReference>
<evidence type="ECO:0000313" key="4">
    <source>
        <dbReference type="EMBL" id="MDO9712053.1"/>
    </source>
</evidence>
<dbReference type="InterPro" id="IPR056743">
    <property type="entry name" value="TRM5-TYW2-like_MTfase"/>
</dbReference>
<dbReference type="InterPro" id="IPR029063">
    <property type="entry name" value="SAM-dependent_MTases_sf"/>
</dbReference>
<keyword evidence="2" id="KW-0949">S-adenosyl-L-methionine</keyword>
<evidence type="ECO:0000256" key="1">
    <source>
        <dbReference type="ARBA" id="ARBA00022679"/>
    </source>
</evidence>
<comment type="caution">
    <text evidence="4">The sequence shown here is derived from an EMBL/GenBank/DDBJ whole genome shotgun (WGS) entry which is preliminary data.</text>
</comment>
<keyword evidence="1" id="KW-0808">Transferase</keyword>
<dbReference type="Proteomes" id="UP001243009">
    <property type="component" value="Unassembled WGS sequence"/>
</dbReference>
<reference evidence="4 5" key="1">
    <citation type="submission" date="2023-08" db="EMBL/GenBank/DDBJ databases">
        <title>The draft genome sequence of Paracraurococcus sp. LOR1-02.</title>
        <authorList>
            <person name="Kingkaew E."/>
            <person name="Tanasupawat S."/>
        </authorList>
    </citation>
    <scope>NUCLEOTIDE SEQUENCE [LARGE SCALE GENOMIC DNA]</scope>
    <source>
        <strain evidence="4 5">LOR1-02</strain>
    </source>
</reference>
<evidence type="ECO:0000259" key="3">
    <source>
        <dbReference type="Pfam" id="PF02475"/>
    </source>
</evidence>
<dbReference type="GO" id="GO:0032259">
    <property type="term" value="P:methylation"/>
    <property type="evidence" value="ECO:0007669"/>
    <property type="project" value="UniProtKB-KW"/>
</dbReference>
<dbReference type="RefSeq" id="WP_305106909.1">
    <property type="nucleotide sequence ID" value="NZ_JAUTWS010000039.1"/>
</dbReference>
<proteinExistence type="predicted"/>
<feature type="domain" description="TRM5/TYW2-like methyltransferase" evidence="3">
    <location>
        <begin position="102"/>
        <end position="164"/>
    </location>
</feature>
<dbReference type="PANTHER" id="PTHR34203">
    <property type="entry name" value="METHYLTRANSFERASE, FKBM FAMILY PROTEIN"/>
    <property type="match status" value="1"/>
</dbReference>
<dbReference type="InterPro" id="IPR006342">
    <property type="entry name" value="FkbM_mtfrase"/>
</dbReference>